<organism evidence="1 2">
    <name type="scientific">Triparma retinervis</name>
    <dbReference type="NCBI Taxonomy" id="2557542"/>
    <lineage>
        <taxon>Eukaryota</taxon>
        <taxon>Sar</taxon>
        <taxon>Stramenopiles</taxon>
        <taxon>Ochrophyta</taxon>
        <taxon>Bolidophyceae</taxon>
        <taxon>Parmales</taxon>
        <taxon>Triparmaceae</taxon>
        <taxon>Triparma</taxon>
    </lineage>
</organism>
<dbReference type="OrthoDB" id="166803at2759"/>
<name>A0A9W7G4M9_9STRA</name>
<keyword evidence="2" id="KW-1185">Reference proteome</keyword>
<dbReference type="AlphaFoldDB" id="A0A9W7G4M9"/>
<dbReference type="EMBL" id="BRXZ01007685">
    <property type="protein sequence ID" value="GMI31936.1"/>
    <property type="molecule type" value="Genomic_DNA"/>
</dbReference>
<proteinExistence type="predicted"/>
<gene>
    <name evidence="1" type="ORF">TrRE_jg4234</name>
</gene>
<evidence type="ECO:0000313" key="2">
    <source>
        <dbReference type="Proteomes" id="UP001165082"/>
    </source>
</evidence>
<evidence type="ECO:0000313" key="1">
    <source>
        <dbReference type="EMBL" id="GMI31936.1"/>
    </source>
</evidence>
<dbReference type="Proteomes" id="UP001165082">
    <property type="component" value="Unassembled WGS sequence"/>
</dbReference>
<accession>A0A9W7G4M9</accession>
<reference evidence="1" key="1">
    <citation type="submission" date="2022-07" db="EMBL/GenBank/DDBJ databases">
        <title>Genome analysis of Parmales, a sister group of diatoms, reveals the evolutionary specialization of diatoms from phago-mixotrophs to photoautotrophs.</title>
        <authorList>
            <person name="Ban H."/>
            <person name="Sato S."/>
            <person name="Yoshikawa S."/>
            <person name="Kazumasa Y."/>
            <person name="Nakamura Y."/>
            <person name="Ichinomiya M."/>
            <person name="Saitoh K."/>
            <person name="Sato N."/>
            <person name="Blanc-Mathieu R."/>
            <person name="Endo H."/>
            <person name="Kuwata A."/>
            <person name="Ogata H."/>
        </authorList>
    </citation>
    <scope>NUCLEOTIDE SEQUENCE</scope>
</reference>
<dbReference type="PANTHER" id="PTHR46826:SF1">
    <property type="entry name" value="TVP38_TMEM64 FAMILY MEMBRANE PROTEIN YDJX"/>
    <property type="match status" value="1"/>
</dbReference>
<dbReference type="PANTHER" id="PTHR46826">
    <property type="match status" value="1"/>
</dbReference>
<protein>
    <submittedName>
        <fullName evidence="1">Uncharacterized protein</fullName>
    </submittedName>
</protein>
<dbReference type="InterPro" id="IPR053240">
    <property type="entry name" value="VTT_domain"/>
</dbReference>
<comment type="caution">
    <text evidence="1">The sequence shown here is derived from an EMBL/GenBank/DDBJ whole genome shotgun (WGS) entry which is preliminary data.</text>
</comment>
<sequence>MEKITEANPVVKAVGKTVEQNPVKSVLVARLAPILPIPIGAYNYVYGGLTKLPIYKFATGIFLGGLKPYLLDSYLGTLGFSIAGGGSGEVDDWVVVGVLSAAVGVGALATTLASEGWEEVKMEMEMEELGRIKEGGTEEAEEKYWFNVKPPETWLAITKLFSEAESDIRSVVSSEYDLGLYKILQEDGKREEDVDREIKRRGIVFRNLEGAPEFDGGKLDLTRMTIESLVFTVVLGKEYAERSDPKTDVDGMYKSLLLPY</sequence>